<gene>
    <name evidence="2" type="ORF">BOA8489_00820</name>
</gene>
<keyword evidence="1" id="KW-0472">Membrane</keyword>
<feature type="transmembrane region" description="Helical" evidence="1">
    <location>
        <begin position="114"/>
        <end position="132"/>
    </location>
</feature>
<dbReference type="AlphaFoldDB" id="A0A238IXK1"/>
<dbReference type="OrthoDB" id="7993201at2"/>
<dbReference type="RefSeq" id="WP_093972697.1">
    <property type="nucleotide sequence ID" value="NZ_FXXQ01000002.1"/>
</dbReference>
<evidence type="ECO:0008006" key="4">
    <source>
        <dbReference type="Google" id="ProtNLM"/>
    </source>
</evidence>
<feature type="transmembrane region" description="Helical" evidence="1">
    <location>
        <begin position="173"/>
        <end position="202"/>
    </location>
</feature>
<organism evidence="2 3">
    <name type="scientific">Boseongicola aestuarii</name>
    <dbReference type="NCBI Taxonomy" id="1470561"/>
    <lineage>
        <taxon>Bacteria</taxon>
        <taxon>Pseudomonadati</taxon>
        <taxon>Pseudomonadota</taxon>
        <taxon>Alphaproteobacteria</taxon>
        <taxon>Rhodobacterales</taxon>
        <taxon>Paracoccaceae</taxon>
        <taxon>Boseongicola</taxon>
    </lineage>
</organism>
<dbReference type="Proteomes" id="UP000201838">
    <property type="component" value="Unassembled WGS sequence"/>
</dbReference>
<feature type="transmembrane region" description="Helical" evidence="1">
    <location>
        <begin position="209"/>
        <end position="233"/>
    </location>
</feature>
<feature type="transmembrane region" description="Helical" evidence="1">
    <location>
        <begin position="343"/>
        <end position="363"/>
    </location>
</feature>
<evidence type="ECO:0000256" key="1">
    <source>
        <dbReference type="SAM" id="Phobius"/>
    </source>
</evidence>
<evidence type="ECO:0000313" key="2">
    <source>
        <dbReference type="EMBL" id="SMX22722.1"/>
    </source>
</evidence>
<feature type="transmembrane region" description="Helical" evidence="1">
    <location>
        <begin position="258"/>
        <end position="278"/>
    </location>
</feature>
<dbReference type="PROSITE" id="PS51257">
    <property type="entry name" value="PROKAR_LIPOPROTEIN"/>
    <property type="match status" value="1"/>
</dbReference>
<feature type="transmembrane region" description="Helical" evidence="1">
    <location>
        <begin position="7"/>
        <end position="25"/>
    </location>
</feature>
<keyword evidence="1" id="KW-0812">Transmembrane</keyword>
<keyword evidence="3" id="KW-1185">Reference proteome</keyword>
<sequence>MSRPNPLIVLSILIVTLLGCSWFGMRHGVLLISAHEGDTFHLLDILFRMEQGLVPHIDFMTPLGVLSFLPIEFFLTRGYGIGQAILWSQVLVAVVLLPAIFYTTWSRLTPKTGYFFAWFTLALVLALSFGGSEPGLSISMHYNRWAWAVGSIVILLAFAPARGRDMPLIDGILVGLGLSFFVFLKVTFFVALLPGIAVVLLLKKRWAVVGAAVVTGAFAAIGALVLLGFDFWLRYVGDLLTVSGSEVRPHAGTPFVELLSQASTIATTAVGLMIYLLISRAGHRAEALGLSLLIPGCFFITYQNFGNDPKWLAPMIALMVVLRPAPGERVVHGMDIHTGLSTLSAATVLIFLPSAMTLAMSPLRHSAQDISRYEPMLPALSEHSDIMIRSDRGNTVTALVELDIRGTAWYKYRDAAARQEPTVLAGVELPECEMQAGMAAWLKEISADLARADLPSESQLFVTDLVSAFWLFGDFAPLEHGAPWYYGNLSGMETADYVLAPKCAFVTAARALMVNELEVSDYTLTPIRDNELYVLYSITQP</sequence>
<accession>A0A238IXK1</accession>
<evidence type="ECO:0000313" key="3">
    <source>
        <dbReference type="Proteomes" id="UP000201838"/>
    </source>
</evidence>
<proteinExistence type="predicted"/>
<feature type="transmembrane region" description="Helical" evidence="1">
    <location>
        <begin position="84"/>
        <end position="102"/>
    </location>
</feature>
<feature type="transmembrane region" description="Helical" evidence="1">
    <location>
        <begin position="144"/>
        <end position="161"/>
    </location>
</feature>
<feature type="transmembrane region" description="Helical" evidence="1">
    <location>
        <begin position="53"/>
        <end position="75"/>
    </location>
</feature>
<keyword evidence="1" id="KW-1133">Transmembrane helix</keyword>
<feature type="transmembrane region" description="Helical" evidence="1">
    <location>
        <begin position="285"/>
        <end position="305"/>
    </location>
</feature>
<reference evidence="2 3" key="1">
    <citation type="submission" date="2017-05" db="EMBL/GenBank/DDBJ databases">
        <authorList>
            <person name="Song R."/>
            <person name="Chenine A.L."/>
            <person name="Ruprecht R.M."/>
        </authorList>
    </citation>
    <scope>NUCLEOTIDE SEQUENCE [LARGE SCALE GENOMIC DNA]</scope>
    <source>
        <strain evidence="2 3">CECT 8489</strain>
    </source>
</reference>
<protein>
    <recommendedName>
        <fullName evidence="4">Glycosyltransferase RgtA/B/C/D-like domain-containing protein</fullName>
    </recommendedName>
</protein>
<name>A0A238IXK1_9RHOB</name>
<dbReference type="EMBL" id="FXXQ01000002">
    <property type="protein sequence ID" value="SMX22722.1"/>
    <property type="molecule type" value="Genomic_DNA"/>
</dbReference>